<organism evidence="2 3">
    <name type="scientific">Leptospira noguchii serovar Autumnalis str. ZUN142</name>
    <dbReference type="NCBI Taxonomy" id="1085540"/>
    <lineage>
        <taxon>Bacteria</taxon>
        <taxon>Pseudomonadati</taxon>
        <taxon>Spirochaetota</taxon>
        <taxon>Spirochaetia</taxon>
        <taxon>Leptospirales</taxon>
        <taxon>Leptospiraceae</taxon>
        <taxon>Leptospira</taxon>
    </lineage>
</organism>
<gene>
    <name evidence="2" type="ORF">LEP1GSC186_4757</name>
</gene>
<evidence type="ECO:0000313" key="3">
    <source>
        <dbReference type="Proteomes" id="UP000012153"/>
    </source>
</evidence>
<reference evidence="2 3" key="1">
    <citation type="submission" date="2013-01" db="EMBL/GenBank/DDBJ databases">
        <authorList>
            <person name="Harkins D.M."/>
            <person name="Durkin A.S."/>
            <person name="Brinkac L.M."/>
            <person name="Haft D.H."/>
            <person name="Selengut J.D."/>
            <person name="Sanka R."/>
            <person name="DePew J."/>
            <person name="Purushe J."/>
            <person name="Matthias M.A."/>
            <person name="Vinetz J.M."/>
            <person name="Sutton G.G."/>
            <person name="Nierman W.C."/>
            <person name="Fouts D.E."/>
        </authorList>
    </citation>
    <scope>NUCLEOTIDE SEQUENCE [LARGE SCALE GENOMIC DNA]</scope>
    <source>
        <strain evidence="2 3">ZUN142</strain>
    </source>
</reference>
<keyword evidence="1" id="KW-0472">Membrane</keyword>
<protein>
    <submittedName>
        <fullName evidence="2">Uncharacterized protein</fullName>
    </submittedName>
</protein>
<dbReference type="AlphaFoldDB" id="M6UJ38"/>
<keyword evidence="1" id="KW-1133">Transmembrane helix</keyword>
<dbReference type="EMBL" id="AHOP02000024">
    <property type="protein sequence ID" value="EMO41064.1"/>
    <property type="molecule type" value="Genomic_DNA"/>
</dbReference>
<feature type="transmembrane region" description="Helical" evidence="1">
    <location>
        <begin position="20"/>
        <end position="37"/>
    </location>
</feature>
<dbReference type="Proteomes" id="UP000012153">
    <property type="component" value="Unassembled WGS sequence"/>
</dbReference>
<evidence type="ECO:0000313" key="2">
    <source>
        <dbReference type="EMBL" id="EMO41064.1"/>
    </source>
</evidence>
<keyword evidence="1" id="KW-0812">Transmembrane</keyword>
<evidence type="ECO:0000256" key="1">
    <source>
        <dbReference type="SAM" id="Phobius"/>
    </source>
</evidence>
<name>M6UJ38_9LEPT</name>
<sequence>MDSDRAFDEKKSVKSVKLRIKVLYFLFISLGRFRFSFKPLFGFSVFFAKSKIFAKTFCFLHYK</sequence>
<comment type="caution">
    <text evidence="2">The sequence shown here is derived from an EMBL/GenBank/DDBJ whole genome shotgun (WGS) entry which is preliminary data.</text>
</comment>
<proteinExistence type="predicted"/>
<accession>M6UJ38</accession>